<accession>A0A367ZU66</accession>
<dbReference type="Gene3D" id="3.30.300.70">
    <property type="entry name" value="RimP-like superfamily, N-terminal"/>
    <property type="match status" value="1"/>
</dbReference>
<dbReference type="HAMAP" id="MF_01077">
    <property type="entry name" value="RimP"/>
    <property type="match status" value="1"/>
</dbReference>
<comment type="caution">
    <text evidence="5">The sequence shown here is derived from an EMBL/GenBank/DDBJ whole genome shotgun (WGS) entry which is preliminary data.</text>
</comment>
<comment type="function">
    <text evidence="3">Required for maturation of 30S ribosomal subunits.</text>
</comment>
<evidence type="ECO:0000259" key="4">
    <source>
        <dbReference type="Pfam" id="PF02576"/>
    </source>
</evidence>
<dbReference type="PANTHER" id="PTHR33867">
    <property type="entry name" value="RIBOSOME MATURATION FACTOR RIMP"/>
    <property type="match status" value="1"/>
</dbReference>
<evidence type="ECO:0000256" key="1">
    <source>
        <dbReference type="ARBA" id="ARBA00022490"/>
    </source>
</evidence>
<dbReference type="Pfam" id="PF02576">
    <property type="entry name" value="RimP_N"/>
    <property type="match status" value="1"/>
</dbReference>
<reference evidence="5 6" key="1">
    <citation type="submission" date="2018-05" db="EMBL/GenBank/DDBJ databases">
        <title>A metagenomic window into the 2 km-deep terrestrial subsurface aquifer revealed taxonomically and functionally diverse microbial community comprising novel uncultured bacterial lineages.</title>
        <authorList>
            <person name="Kadnikov V.V."/>
            <person name="Mardanov A.V."/>
            <person name="Beletsky A.V."/>
            <person name="Banks D."/>
            <person name="Pimenov N.V."/>
            <person name="Frank Y.A."/>
            <person name="Karnachuk O.V."/>
            <person name="Ravin N.V."/>
        </authorList>
    </citation>
    <scope>NUCLEOTIDE SEQUENCE [LARGE SCALE GENOMIC DNA]</scope>
    <source>
        <strain evidence="5">BY5</strain>
    </source>
</reference>
<dbReference type="InterPro" id="IPR003728">
    <property type="entry name" value="Ribosome_maturation_RimP"/>
</dbReference>
<dbReference type="AlphaFoldDB" id="A0A367ZU66"/>
<dbReference type="CDD" id="cd01734">
    <property type="entry name" value="YlxS_C"/>
    <property type="match status" value="1"/>
</dbReference>
<organism evidence="5 6">
    <name type="scientific">Candidatus Ozemobacter sibiricus</name>
    <dbReference type="NCBI Taxonomy" id="2268124"/>
    <lineage>
        <taxon>Bacteria</taxon>
        <taxon>Candidatus Ozemobacteria</taxon>
        <taxon>Candidatus Ozemobacterales</taxon>
        <taxon>Candidatus Ozemobacteraceae</taxon>
        <taxon>Candidatus Ozemobacter</taxon>
    </lineage>
</organism>
<dbReference type="InterPro" id="IPR036847">
    <property type="entry name" value="RimP_C_sf"/>
</dbReference>
<evidence type="ECO:0000313" key="6">
    <source>
        <dbReference type="Proteomes" id="UP000252355"/>
    </source>
</evidence>
<dbReference type="InterPro" id="IPR028998">
    <property type="entry name" value="RimP_C"/>
</dbReference>
<keyword evidence="2 3" id="KW-0690">Ribosome biogenesis</keyword>
<evidence type="ECO:0000256" key="3">
    <source>
        <dbReference type="HAMAP-Rule" id="MF_01077"/>
    </source>
</evidence>
<proteinExistence type="inferred from homology"/>
<dbReference type="GO" id="GO:0005829">
    <property type="term" value="C:cytosol"/>
    <property type="evidence" value="ECO:0007669"/>
    <property type="project" value="TreeGrafter"/>
</dbReference>
<comment type="similarity">
    <text evidence="3">Belongs to the RimP family.</text>
</comment>
<name>A0A367ZU66_9BACT</name>
<comment type="subcellular location">
    <subcellularLocation>
        <location evidence="3">Cytoplasm</location>
    </subcellularLocation>
</comment>
<gene>
    <name evidence="3" type="primary">rimP</name>
    <name evidence="5" type="ORF">OZSIB_0829</name>
</gene>
<dbReference type="Proteomes" id="UP000252355">
    <property type="component" value="Unassembled WGS sequence"/>
</dbReference>
<feature type="domain" description="Ribosome maturation factor RimP N-terminal" evidence="4">
    <location>
        <begin position="23"/>
        <end position="86"/>
    </location>
</feature>
<sequence>MESWQKVALAKVRSFVETAFAGRFEIYDLTLKSVNRRLVLELLLDGPTPIRIKDCEEVSRAVEAFLDEHDLMHRQYTLEVSSPGVERELRRPVDFERQRGRLVRWVLKADGDHPRETFRGRLEAFTPDRISVQTESGPREFALARVEEARTVFEFPSKPPRGNKGR</sequence>
<dbReference type="EMBL" id="QOQW01000001">
    <property type="protein sequence ID" value="RCK81695.1"/>
    <property type="molecule type" value="Genomic_DNA"/>
</dbReference>
<protein>
    <recommendedName>
        <fullName evidence="3">Ribosome maturation factor RimP</fullName>
    </recommendedName>
</protein>
<dbReference type="SUPFAM" id="SSF74942">
    <property type="entry name" value="YhbC-like, C-terminal domain"/>
    <property type="match status" value="1"/>
</dbReference>
<dbReference type="PANTHER" id="PTHR33867:SF1">
    <property type="entry name" value="RIBOSOME MATURATION FACTOR RIMP"/>
    <property type="match status" value="1"/>
</dbReference>
<keyword evidence="1 3" id="KW-0963">Cytoplasm</keyword>
<dbReference type="SUPFAM" id="SSF75420">
    <property type="entry name" value="YhbC-like, N-terminal domain"/>
    <property type="match status" value="1"/>
</dbReference>
<dbReference type="GO" id="GO:0000028">
    <property type="term" value="P:ribosomal small subunit assembly"/>
    <property type="evidence" value="ECO:0007669"/>
    <property type="project" value="TreeGrafter"/>
</dbReference>
<dbReference type="InterPro" id="IPR035956">
    <property type="entry name" value="RimP_N_sf"/>
</dbReference>
<evidence type="ECO:0000256" key="2">
    <source>
        <dbReference type="ARBA" id="ARBA00022517"/>
    </source>
</evidence>
<dbReference type="GO" id="GO:0006412">
    <property type="term" value="P:translation"/>
    <property type="evidence" value="ECO:0007669"/>
    <property type="project" value="TreeGrafter"/>
</dbReference>
<dbReference type="InterPro" id="IPR028989">
    <property type="entry name" value="RimP_N"/>
</dbReference>
<evidence type="ECO:0000313" key="5">
    <source>
        <dbReference type="EMBL" id="RCK81695.1"/>
    </source>
</evidence>